<dbReference type="Pfam" id="PF02602">
    <property type="entry name" value="HEM4"/>
    <property type="match status" value="1"/>
</dbReference>
<organism evidence="11 12">
    <name type="scientific">Glutamicibacter creatinolyticus</name>
    <dbReference type="NCBI Taxonomy" id="162496"/>
    <lineage>
        <taxon>Bacteria</taxon>
        <taxon>Bacillati</taxon>
        <taxon>Actinomycetota</taxon>
        <taxon>Actinomycetes</taxon>
        <taxon>Micrococcales</taxon>
        <taxon>Micrococcaceae</taxon>
        <taxon>Glutamicibacter</taxon>
    </lineage>
</organism>
<evidence type="ECO:0000256" key="8">
    <source>
        <dbReference type="ARBA" id="ARBA00048617"/>
    </source>
</evidence>
<dbReference type="PANTHER" id="PTHR38042">
    <property type="entry name" value="UROPORPHYRINOGEN-III SYNTHASE, CHLOROPLASTIC"/>
    <property type="match status" value="1"/>
</dbReference>
<keyword evidence="4 9" id="KW-0456">Lyase</keyword>
<comment type="pathway">
    <text evidence="1 9">Porphyrin-containing compound metabolism; protoporphyrin-IX biosynthesis; coproporphyrinogen-III from 5-aminolevulinate: step 3/4.</text>
</comment>
<sequence>MAPHAIILRAAHRAATTVAEFARLGIDSSCTQLIETVWPQDLTALDERVGRLAAGEYQWVMLTSVSTVHVLAQRLAGRPLPPHTRFAAVGASTAAAAGRLLGREVDFLPAEQSAAGMVREFFLPPGTRVLYAHGDLASPTLSQGLRGWQVALDEVIAYATVPAGGDQHPVHALPAPDGVRVLDPQQMLGALPHSQLVVFAAPSIVRRFAELAGTSLAVGLGTIAIGAPTARAMEQAGIRVDATAADPTPAGLAACARRLLQREPEPGQHRPHT</sequence>
<dbReference type="InterPro" id="IPR036108">
    <property type="entry name" value="4pyrrol_syn_uPrphyn_synt_sf"/>
</dbReference>
<dbReference type="EC" id="4.2.1.75" evidence="3 9"/>
<dbReference type="PANTHER" id="PTHR38042:SF1">
    <property type="entry name" value="UROPORPHYRINOGEN-III SYNTHASE, CHLOROPLASTIC"/>
    <property type="match status" value="1"/>
</dbReference>
<dbReference type="RefSeq" id="WP_138926510.1">
    <property type="nucleotide sequence ID" value="NZ_CP034412.1"/>
</dbReference>
<feature type="domain" description="Tetrapyrrole biosynthesis uroporphyrinogen III synthase" evidence="10">
    <location>
        <begin position="17"/>
        <end position="253"/>
    </location>
</feature>
<dbReference type="KEGG" id="gcr:GcLGCM259_1915"/>
<proteinExistence type="inferred from homology"/>
<dbReference type="GO" id="GO:0006780">
    <property type="term" value="P:uroporphyrinogen III biosynthetic process"/>
    <property type="evidence" value="ECO:0007669"/>
    <property type="project" value="UniProtKB-UniRule"/>
</dbReference>
<dbReference type="EMBL" id="CP034412">
    <property type="protein sequence ID" value="QCY47630.1"/>
    <property type="molecule type" value="Genomic_DNA"/>
</dbReference>
<keyword evidence="12" id="KW-1185">Reference proteome</keyword>
<dbReference type="AlphaFoldDB" id="A0A5B7WWM7"/>
<evidence type="ECO:0000256" key="4">
    <source>
        <dbReference type="ARBA" id="ARBA00023239"/>
    </source>
</evidence>
<dbReference type="GO" id="GO:0004852">
    <property type="term" value="F:uroporphyrinogen-III synthase activity"/>
    <property type="evidence" value="ECO:0007669"/>
    <property type="project" value="UniProtKB-UniRule"/>
</dbReference>
<name>A0A5B7WWM7_9MICC</name>
<gene>
    <name evidence="11" type="ORF">GcLGCM259_1915</name>
</gene>
<evidence type="ECO:0000256" key="5">
    <source>
        <dbReference type="ARBA" id="ARBA00023244"/>
    </source>
</evidence>
<dbReference type="GO" id="GO:0006782">
    <property type="term" value="P:protoporphyrinogen IX biosynthetic process"/>
    <property type="evidence" value="ECO:0007669"/>
    <property type="project" value="UniProtKB-UniRule"/>
</dbReference>
<keyword evidence="5 9" id="KW-0627">Porphyrin biosynthesis</keyword>
<evidence type="ECO:0000256" key="1">
    <source>
        <dbReference type="ARBA" id="ARBA00004772"/>
    </source>
</evidence>
<dbReference type="InterPro" id="IPR039793">
    <property type="entry name" value="UROS/Hem4"/>
</dbReference>
<comment type="function">
    <text evidence="6 9">Catalyzes cyclization of the linear tetrapyrrole, hydroxymethylbilane, to the macrocyclic uroporphyrinogen III.</text>
</comment>
<protein>
    <recommendedName>
        <fullName evidence="7 9">Uroporphyrinogen-III synthase</fullName>
        <ecNumber evidence="3 9">4.2.1.75</ecNumber>
    </recommendedName>
</protein>
<evidence type="ECO:0000256" key="3">
    <source>
        <dbReference type="ARBA" id="ARBA00013109"/>
    </source>
</evidence>
<evidence type="ECO:0000313" key="11">
    <source>
        <dbReference type="EMBL" id="QCY47630.1"/>
    </source>
</evidence>
<accession>A0A5B7WWM7</accession>
<dbReference type="SUPFAM" id="SSF69618">
    <property type="entry name" value="HemD-like"/>
    <property type="match status" value="1"/>
</dbReference>
<reference evidence="11 12" key="1">
    <citation type="submission" date="2018-12" db="EMBL/GenBank/DDBJ databases">
        <title>Complete Genome Sequence of Glutamicibacter creatinolyticus strain LGCM259,isolated from an abscess of a 12-year-old mare in Italy.</title>
        <authorList>
            <person name="Santos R.G."/>
            <person name="Silva A.L."/>
            <person name="Seyffert N."/>
            <person name="Castro T.L.P."/>
            <person name="Attili A.R."/>
            <person name="Rifici C."/>
            <person name="Mazzullo G."/>
            <person name="Brenig B."/>
            <person name="Venanzi F."/>
            <person name="Azevedo V."/>
        </authorList>
    </citation>
    <scope>NUCLEOTIDE SEQUENCE [LARGE SCALE GENOMIC DNA]</scope>
    <source>
        <strain evidence="11 12">LGCM 259</strain>
    </source>
</reference>
<dbReference type="InterPro" id="IPR003754">
    <property type="entry name" value="4pyrrol_synth_uPrphyn_synth"/>
</dbReference>
<comment type="similarity">
    <text evidence="2 9">Belongs to the uroporphyrinogen-III synthase family.</text>
</comment>
<dbReference type="Proteomes" id="UP000307000">
    <property type="component" value="Chromosome"/>
</dbReference>
<comment type="catalytic activity">
    <reaction evidence="8 9">
        <text>hydroxymethylbilane = uroporphyrinogen III + H2O</text>
        <dbReference type="Rhea" id="RHEA:18965"/>
        <dbReference type="ChEBI" id="CHEBI:15377"/>
        <dbReference type="ChEBI" id="CHEBI:57308"/>
        <dbReference type="ChEBI" id="CHEBI:57845"/>
        <dbReference type="EC" id="4.2.1.75"/>
    </reaction>
</comment>
<dbReference type="Gene3D" id="3.40.50.10090">
    <property type="match status" value="2"/>
</dbReference>
<dbReference type="CDD" id="cd06578">
    <property type="entry name" value="HemD"/>
    <property type="match status" value="1"/>
</dbReference>
<evidence type="ECO:0000256" key="9">
    <source>
        <dbReference type="RuleBase" id="RU366031"/>
    </source>
</evidence>
<dbReference type="UniPathway" id="UPA00251">
    <property type="reaction ID" value="UER00320"/>
</dbReference>
<evidence type="ECO:0000256" key="6">
    <source>
        <dbReference type="ARBA" id="ARBA00037589"/>
    </source>
</evidence>
<evidence type="ECO:0000259" key="10">
    <source>
        <dbReference type="Pfam" id="PF02602"/>
    </source>
</evidence>
<evidence type="ECO:0000256" key="2">
    <source>
        <dbReference type="ARBA" id="ARBA00008133"/>
    </source>
</evidence>
<evidence type="ECO:0000313" key="12">
    <source>
        <dbReference type="Proteomes" id="UP000307000"/>
    </source>
</evidence>
<evidence type="ECO:0000256" key="7">
    <source>
        <dbReference type="ARBA" id="ARBA00040167"/>
    </source>
</evidence>